<feature type="transmembrane region" description="Helical" evidence="8">
    <location>
        <begin position="255"/>
        <end position="273"/>
    </location>
</feature>
<keyword evidence="5 8" id="KW-0812">Transmembrane</keyword>
<comment type="subcellular location">
    <subcellularLocation>
        <location evidence="8">Cell inner membrane</location>
        <topology evidence="8">Multi-pass membrane protein</topology>
    </subcellularLocation>
    <subcellularLocation>
        <location evidence="1">Cell membrane</location>
        <topology evidence="1">Multi-pass membrane protein</topology>
    </subcellularLocation>
</comment>
<dbReference type="GO" id="GO:0015385">
    <property type="term" value="F:sodium:proton antiporter activity"/>
    <property type="evidence" value="ECO:0007669"/>
    <property type="project" value="TreeGrafter"/>
</dbReference>
<feature type="transmembrane region" description="Helical" evidence="8">
    <location>
        <begin position="167"/>
        <end position="189"/>
    </location>
</feature>
<dbReference type="InterPro" id="IPR005829">
    <property type="entry name" value="Sugar_transporter_CS"/>
</dbReference>
<evidence type="ECO:0000256" key="5">
    <source>
        <dbReference type="ARBA" id="ARBA00022692"/>
    </source>
</evidence>
<dbReference type="PANTHER" id="PTHR23502">
    <property type="entry name" value="MAJOR FACILITATOR SUPERFAMILY"/>
    <property type="match status" value="1"/>
</dbReference>
<proteinExistence type="inferred from homology"/>
<keyword evidence="7 8" id="KW-0472">Membrane</keyword>
<evidence type="ECO:0000256" key="2">
    <source>
        <dbReference type="ARBA" id="ARBA00006236"/>
    </source>
</evidence>
<keyword evidence="4" id="KW-1003">Cell membrane</keyword>
<dbReference type="InterPro" id="IPR020846">
    <property type="entry name" value="MFS_dom"/>
</dbReference>
<dbReference type="InterPro" id="IPR004812">
    <property type="entry name" value="Efflux_drug-R_Bcr/CmlA"/>
</dbReference>
<evidence type="ECO:0000256" key="3">
    <source>
        <dbReference type="ARBA" id="ARBA00022448"/>
    </source>
</evidence>
<feature type="transmembrane region" description="Helical" evidence="8">
    <location>
        <begin position="81"/>
        <end position="100"/>
    </location>
</feature>
<keyword evidence="3 8" id="KW-0813">Transport</keyword>
<dbReference type="RefSeq" id="WP_244599578.1">
    <property type="nucleotide sequence ID" value="NZ_UGON01000002.1"/>
</dbReference>
<dbReference type="Proteomes" id="UP000054997">
    <property type="component" value="Unassembled WGS sequence"/>
</dbReference>
<dbReference type="GO" id="GO:1990961">
    <property type="term" value="P:xenobiotic detoxification by transmembrane export across the plasma membrane"/>
    <property type="evidence" value="ECO:0007669"/>
    <property type="project" value="InterPro"/>
</dbReference>
<accession>A0A0W0VMD7</accession>
<feature type="transmembrane region" description="Helical" evidence="8">
    <location>
        <begin position="311"/>
        <end position="332"/>
    </location>
</feature>
<evidence type="ECO:0000313" key="10">
    <source>
        <dbReference type="EMBL" id="KTD21279.1"/>
    </source>
</evidence>
<dbReference type="NCBIfam" id="TIGR00710">
    <property type="entry name" value="efflux_Bcr_CflA"/>
    <property type="match status" value="1"/>
</dbReference>
<dbReference type="PROSITE" id="PS00216">
    <property type="entry name" value="SUGAR_TRANSPORT_1"/>
    <property type="match status" value="1"/>
</dbReference>
<organism evidence="10 11">
    <name type="scientific">Legionella londiniensis</name>
    <dbReference type="NCBI Taxonomy" id="45068"/>
    <lineage>
        <taxon>Bacteria</taxon>
        <taxon>Pseudomonadati</taxon>
        <taxon>Pseudomonadota</taxon>
        <taxon>Gammaproteobacteria</taxon>
        <taxon>Legionellales</taxon>
        <taxon>Legionellaceae</taxon>
        <taxon>Legionella</taxon>
    </lineage>
</organism>
<dbReference type="GO" id="GO:0042910">
    <property type="term" value="F:xenobiotic transmembrane transporter activity"/>
    <property type="evidence" value="ECO:0007669"/>
    <property type="project" value="InterPro"/>
</dbReference>
<evidence type="ECO:0000313" key="11">
    <source>
        <dbReference type="Proteomes" id="UP000054997"/>
    </source>
</evidence>
<feature type="transmembrane region" description="Helical" evidence="8">
    <location>
        <begin position="344"/>
        <end position="367"/>
    </location>
</feature>
<dbReference type="Pfam" id="PF07690">
    <property type="entry name" value="MFS_1"/>
    <property type="match status" value="1"/>
</dbReference>
<feature type="transmembrane region" description="Helical" evidence="8">
    <location>
        <begin position="50"/>
        <end position="69"/>
    </location>
</feature>
<evidence type="ECO:0000256" key="8">
    <source>
        <dbReference type="RuleBase" id="RU365088"/>
    </source>
</evidence>
<feature type="domain" description="Major facilitator superfamily (MFS) profile" evidence="9">
    <location>
        <begin position="13"/>
        <end position="406"/>
    </location>
</feature>
<dbReference type="PATRIC" id="fig|45068.5.peg.1487"/>
<evidence type="ECO:0000256" key="7">
    <source>
        <dbReference type="ARBA" id="ARBA00023136"/>
    </source>
</evidence>
<dbReference type="Gene3D" id="1.20.1720.10">
    <property type="entry name" value="Multidrug resistance protein D"/>
    <property type="match status" value="1"/>
</dbReference>
<gene>
    <name evidence="10" type="primary">sflR</name>
    <name evidence="10" type="ORF">Llon_1377</name>
</gene>
<dbReference type="CDD" id="cd17320">
    <property type="entry name" value="MFS_MdfA_MDR_like"/>
    <property type="match status" value="1"/>
</dbReference>
<dbReference type="PANTHER" id="PTHR23502:SF132">
    <property type="entry name" value="POLYAMINE TRANSPORTER 2-RELATED"/>
    <property type="match status" value="1"/>
</dbReference>
<dbReference type="AlphaFoldDB" id="A0A0W0VMD7"/>
<comment type="similarity">
    <text evidence="2 8">Belongs to the major facilitator superfamily. Bcr/CmlA family.</text>
</comment>
<dbReference type="PROSITE" id="PS50850">
    <property type="entry name" value="MFS"/>
    <property type="match status" value="1"/>
</dbReference>
<evidence type="ECO:0000256" key="4">
    <source>
        <dbReference type="ARBA" id="ARBA00022475"/>
    </source>
</evidence>
<comment type="caution">
    <text evidence="8">Lacks conserved residue(s) required for the propagation of feature annotation.</text>
</comment>
<keyword evidence="6 8" id="KW-1133">Transmembrane helix</keyword>
<evidence type="ECO:0000259" key="9">
    <source>
        <dbReference type="PROSITE" id="PS50850"/>
    </source>
</evidence>
<dbReference type="GO" id="GO:0005886">
    <property type="term" value="C:plasma membrane"/>
    <property type="evidence" value="ECO:0007669"/>
    <property type="project" value="UniProtKB-SubCell"/>
</dbReference>
<reference evidence="10 11" key="1">
    <citation type="submission" date="2015-11" db="EMBL/GenBank/DDBJ databases">
        <title>Genomic analysis of 38 Legionella species identifies large and diverse effector repertoires.</title>
        <authorList>
            <person name="Burstein D."/>
            <person name="Amaro F."/>
            <person name="Zusman T."/>
            <person name="Lifshitz Z."/>
            <person name="Cohen O."/>
            <person name="Gilbert J.A."/>
            <person name="Pupko T."/>
            <person name="Shuman H.A."/>
            <person name="Segal G."/>
        </authorList>
    </citation>
    <scope>NUCLEOTIDE SEQUENCE [LARGE SCALE GENOMIC DNA]</scope>
    <source>
        <strain evidence="10 11">ATCC 49505</strain>
    </source>
</reference>
<keyword evidence="11" id="KW-1185">Reference proteome</keyword>
<dbReference type="InterPro" id="IPR036259">
    <property type="entry name" value="MFS_trans_sf"/>
</dbReference>
<keyword evidence="8" id="KW-0997">Cell inner membrane</keyword>
<evidence type="ECO:0000256" key="1">
    <source>
        <dbReference type="ARBA" id="ARBA00004651"/>
    </source>
</evidence>
<dbReference type="STRING" id="45068.Llon_1377"/>
<feature type="transmembrane region" description="Helical" evidence="8">
    <location>
        <begin position="210"/>
        <end position="235"/>
    </location>
</feature>
<feature type="transmembrane region" description="Helical" evidence="8">
    <location>
        <begin position="285"/>
        <end position="305"/>
    </location>
</feature>
<dbReference type="SUPFAM" id="SSF103473">
    <property type="entry name" value="MFS general substrate transporter"/>
    <property type="match status" value="1"/>
</dbReference>
<protein>
    <recommendedName>
        <fullName evidence="8">Bcr/CflA family efflux transporter</fullName>
    </recommendedName>
</protein>
<feature type="transmembrane region" description="Helical" evidence="8">
    <location>
        <begin position="139"/>
        <end position="161"/>
    </location>
</feature>
<sequence>MQYLNMLTNITPFKLTLALAPLVLALPLAMDIYVPAIPGLTHLFAVSDSTMLLTLSIFMLTAGIMQLVVGPLSDSFGRKKIALLVTLIFAAGCILCASASNALFLIFARMIQAIGSCGMLVLGFSIVRDCFSGDKSAKVYSYLNGIISFSPMFAPFIGGYLDIYFGWQATFLSLLGIALYAFISLKLFLPETLPAASKIPFSWHAVIRQYRAIFSNPVFAVYNLATCFGLSYLYLFCALSPYLIIRELHIPESEYGFYFFYMGVSFFLGSVICSQIVERFKVYKTCLLGFVITLIGGIWMCAWYTHTGLTLHGFIYPMLLIGIGGTFCMGAGSGGLMTPFGEQAGTAAALGGTLRFIFSSVVGMLVIRNNVASTLPLGLPAIVFSLTGLVLFLMNRYSLALAGAENN</sequence>
<evidence type="ECO:0000256" key="6">
    <source>
        <dbReference type="ARBA" id="ARBA00022989"/>
    </source>
</evidence>
<dbReference type="InterPro" id="IPR011701">
    <property type="entry name" value="MFS"/>
</dbReference>
<feature type="transmembrane region" description="Helical" evidence="8">
    <location>
        <begin position="373"/>
        <end position="394"/>
    </location>
</feature>
<comment type="caution">
    <text evidence="10">The sequence shown here is derived from an EMBL/GenBank/DDBJ whole genome shotgun (WGS) entry which is preliminary data.</text>
</comment>
<name>A0A0W0VMD7_9GAMM</name>
<feature type="transmembrane region" description="Helical" evidence="8">
    <location>
        <begin position="106"/>
        <end position="127"/>
    </location>
</feature>
<dbReference type="EMBL" id="LNYK01000016">
    <property type="protein sequence ID" value="KTD21279.1"/>
    <property type="molecule type" value="Genomic_DNA"/>
</dbReference>